<reference evidence="4 5" key="1">
    <citation type="submission" date="2019-01" db="EMBL/GenBank/DDBJ databases">
        <title>Ktedonosporobacter rubrisoli SCAWS-G2.</title>
        <authorList>
            <person name="Huang Y."/>
            <person name="Yan B."/>
        </authorList>
    </citation>
    <scope>NUCLEOTIDE SEQUENCE [LARGE SCALE GENOMIC DNA]</scope>
    <source>
        <strain evidence="4 5">SCAWS-G2</strain>
    </source>
</reference>
<dbReference type="GO" id="GO:0016020">
    <property type="term" value="C:membrane"/>
    <property type="evidence" value="ECO:0007669"/>
    <property type="project" value="TreeGrafter"/>
</dbReference>
<feature type="domain" description="Peptidase S33 tripeptidyl aminopeptidase-like C-terminal" evidence="3">
    <location>
        <begin position="241"/>
        <end position="299"/>
    </location>
</feature>
<dbReference type="PANTHER" id="PTHR43798:SF31">
    <property type="entry name" value="AB HYDROLASE SUPERFAMILY PROTEIN YCLE"/>
    <property type="match status" value="1"/>
</dbReference>
<evidence type="ECO:0000313" key="4">
    <source>
        <dbReference type="EMBL" id="QBD81576.1"/>
    </source>
</evidence>
<gene>
    <name evidence="4" type="ORF">EPA93_38650</name>
</gene>
<feature type="domain" description="AB hydrolase-1" evidence="2">
    <location>
        <begin position="80"/>
        <end position="194"/>
    </location>
</feature>
<dbReference type="Pfam" id="PF00561">
    <property type="entry name" value="Abhydrolase_1"/>
    <property type="match status" value="1"/>
</dbReference>
<sequence>MEYASRHSVCATISKNPLIDCPASLLKARKGEALPLRNILKAERVSSIMLRRASTIKPRICSVLVDGQPVRYEVIGKGEPVIMVHGLCGSTRWWSCNINELAQRYRLYLLDLPGFGAMNRAPGGFKLAETAHWLLKWMQGVGIQKAHFVGHSMGGHICLQLAALRPEMVERLVLVSPAVMLPTRPIASFIWPLLLSTRSLTLSFFMIVCYDTLRAGPITLLRALQDLMVAQHTSLDFQAITAPTLLIWGEHDAQVPAMIGPLLCQRLSDARLLIIKRAGHTCMAKQAKQFNAAVLAFLAGQVVGD</sequence>
<dbReference type="InterPro" id="IPR050266">
    <property type="entry name" value="AB_hydrolase_sf"/>
</dbReference>
<dbReference type="InterPro" id="IPR000073">
    <property type="entry name" value="AB_hydrolase_1"/>
</dbReference>
<dbReference type="Pfam" id="PF08386">
    <property type="entry name" value="Abhydrolase_4"/>
    <property type="match status" value="1"/>
</dbReference>
<evidence type="ECO:0000256" key="1">
    <source>
        <dbReference type="ARBA" id="ARBA00022801"/>
    </source>
</evidence>
<dbReference type="Gene3D" id="3.40.50.1820">
    <property type="entry name" value="alpha/beta hydrolase"/>
    <property type="match status" value="1"/>
</dbReference>
<dbReference type="PANTHER" id="PTHR43798">
    <property type="entry name" value="MONOACYLGLYCEROL LIPASE"/>
    <property type="match status" value="1"/>
</dbReference>
<keyword evidence="1 4" id="KW-0378">Hydrolase</keyword>
<accession>A0A4P6K272</accession>
<dbReference type="GO" id="GO:0016787">
    <property type="term" value="F:hydrolase activity"/>
    <property type="evidence" value="ECO:0007669"/>
    <property type="project" value="UniProtKB-KW"/>
</dbReference>
<keyword evidence="5" id="KW-1185">Reference proteome</keyword>
<evidence type="ECO:0000259" key="3">
    <source>
        <dbReference type="Pfam" id="PF08386"/>
    </source>
</evidence>
<protein>
    <submittedName>
        <fullName evidence="4">Alpha/beta hydrolase</fullName>
    </submittedName>
</protein>
<dbReference type="SUPFAM" id="SSF53474">
    <property type="entry name" value="alpha/beta-Hydrolases"/>
    <property type="match status" value="1"/>
</dbReference>
<dbReference type="EMBL" id="CP035758">
    <property type="protein sequence ID" value="QBD81576.1"/>
    <property type="molecule type" value="Genomic_DNA"/>
</dbReference>
<dbReference type="InterPro" id="IPR029058">
    <property type="entry name" value="AB_hydrolase_fold"/>
</dbReference>
<proteinExistence type="predicted"/>
<organism evidence="4 5">
    <name type="scientific">Ktedonosporobacter rubrisoli</name>
    <dbReference type="NCBI Taxonomy" id="2509675"/>
    <lineage>
        <taxon>Bacteria</taxon>
        <taxon>Bacillati</taxon>
        <taxon>Chloroflexota</taxon>
        <taxon>Ktedonobacteria</taxon>
        <taxon>Ktedonobacterales</taxon>
        <taxon>Ktedonosporobacteraceae</taxon>
        <taxon>Ktedonosporobacter</taxon>
    </lineage>
</organism>
<dbReference type="KEGG" id="kbs:EPA93_38650"/>
<evidence type="ECO:0000259" key="2">
    <source>
        <dbReference type="Pfam" id="PF00561"/>
    </source>
</evidence>
<name>A0A4P6K272_KTERU</name>
<dbReference type="InterPro" id="IPR013595">
    <property type="entry name" value="Pept_S33_TAP-like_C"/>
</dbReference>
<dbReference type="OrthoDB" id="151598at2"/>
<dbReference type="AlphaFoldDB" id="A0A4P6K272"/>
<dbReference type="PRINTS" id="PR00111">
    <property type="entry name" value="ABHYDROLASE"/>
</dbReference>
<dbReference type="Proteomes" id="UP000290365">
    <property type="component" value="Chromosome"/>
</dbReference>
<evidence type="ECO:0000313" key="5">
    <source>
        <dbReference type="Proteomes" id="UP000290365"/>
    </source>
</evidence>